<proteinExistence type="inferred from homology"/>
<dbReference type="PROSITE" id="PS50404">
    <property type="entry name" value="GST_NTER"/>
    <property type="match status" value="1"/>
</dbReference>
<dbReference type="PANTHER" id="PTHR11571:SF224">
    <property type="entry name" value="HEMATOPOIETIC PROSTAGLANDIN D SYNTHASE"/>
    <property type="match status" value="1"/>
</dbReference>
<dbReference type="Gene3D" id="1.20.1050.10">
    <property type="match status" value="1"/>
</dbReference>
<dbReference type="InterPro" id="IPR036282">
    <property type="entry name" value="Glutathione-S-Trfase_C_sf"/>
</dbReference>
<dbReference type="EC" id="2.5.1.18" evidence="1"/>
<keyword evidence="8" id="KW-1185">Reference proteome</keyword>
<dbReference type="GO" id="GO:0004364">
    <property type="term" value="F:glutathione transferase activity"/>
    <property type="evidence" value="ECO:0007669"/>
    <property type="project" value="UniProtKB-EC"/>
</dbReference>
<comment type="similarity">
    <text evidence="3">Belongs to the GST superfamily. Sigma family.</text>
</comment>
<dbReference type="FunFam" id="3.40.30.10:FF:000035">
    <property type="entry name" value="hematopoietic prostaglandin D synthase"/>
    <property type="match status" value="1"/>
</dbReference>
<accession>A0AAV2ST27</accession>
<dbReference type="InterPro" id="IPR040079">
    <property type="entry name" value="Glutathione_S-Trfase"/>
</dbReference>
<dbReference type="InterPro" id="IPR004045">
    <property type="entry name" value="Glutathione_S-Trfase_N"/>
</dbReference>
<dbReference type="CDD" id="cd03192">
    <property type="entry name" value="GST_C_Sigma_like"/>
    <property type="match status" value="1"/>
</dbReference>
<evidence type="ECO:0000259" key="6">
    <source>
        <dbReference type="PROSITE" id="PS50405"/>
    </source>
</evidence>
<reference evidence="7 8" key="1">
    <citation type="submission" date="2024-05" db="EMBL/GenBank/DDBJ databases">
        <authorList>
            <person name="Wallberg A."/>
        </authorList>
    </citation>
    <scope>NUCLEOTIDE SEQUENCE [LARGE SCALE GENOMIC DNA]</scope>
</reference>
<feature type="domain" description="GST N-terminal" evidence="5">
    <location>
        <begin position="2"/>
        <end position="79"/>
    </location>
</feature>
<dbReference type="SFLD" id="SFLDG01205">
    <property type="entry name" value="AMPS.1"/>
    <property type="match status" value="1"/>
</dbReference>
<dbReference type="InterPro" id="IPR050213">
    <property type="entry name" value="GST_superfamily"/>
</dbReference>
<comment type="caution">
    <text evidence="7">The sequence shown here is derived from an EMBL/GenBank/DDBJ whole genome shotgun (WGS) entry which is preliminary data.</text>
</comment>
<dbReference type="SFLD" id="SFLDG00363">
    <property type="entry name" value="AMPS_(cytGST):_Alpha-__Mu-__Pi"/>
    <property type="match status" value="1"/>
</dbReference>
<dbReference type="SFLD" id="SFLDS00019">
    <property type="entry name" value="Glutathione_Transferase_(cytos"/>
    <property type="match status" value="1"/>
</dbReference>
<dbReference type="GO" id="GO:0004602">
    <property type="term" value="F:glutathione peroxidase activity"/>
    <property type="evidence" value="ECO:0007669"/>
    <property type="project" value="UniProtKB-ARBA"/>
</dbReference>
<evidence type="ECO:0000256" key="2">
    <source>
        <dbReference type="ARBA" id="ARBA00022679"/>
    </source>
</evidence>
<dbReference type="PANTHER" id="PTHR11571">
    <property type="entry name" value="GLUTATHIONE S-TRANSFERASE"/>
    <property type="match status" value="1"/>
</dbReference>
<dbReference type="AlphaFoldDB" id="A0AAV2ST27"/>
<dbReference type="InterPro" id="IPR010987">
    <property type="entry name" value="Glutathione-S-Trfase_C-like"/>
</dbReference>
<feature type="domain" description="GST C-terminal" evidence="6">
    <location>
        <begin position="81"/>
        <end position="202"/>
    </location>
</feature>
<dbReference type="PROSITE" id="PS50405">
    <property type="entry name" value="GST_CTER"/>
    <property type="match status" value="1"/>
</dbReference>
<evidence type="ECO:0000256" key="3">
    <source>
        <dbReference type="ARBA" id="ARBA00038317"/>
    </source>
</evidence>
<dbReference type="SUPFAM" id="SSF52833">
    <property type="entry name" value="Thioredoxin-like"/>
    <property type="match status" value="1"/>
</dbReference>
<sequence length="202" mass="23098">MPDYKLTYFNTEGRAELTRWCFEYGGIPYIDERIEGSTWAQRKKEIPGGQVPVLFVDGKPLLESIAIARYVAKQAGLVPQDDLQAAHCDALVDALNGLQNDIYMKVIFSKDEPAEKQRVLLEDVVPNKVNPVLTRLNERLASRDWFISDKVTWADLQISLMIGSLTDRVPDMLRNYPHVRKVVDDIRDLKTIKKWIASRPAQ</sequence>
<evidence type="ECO:0000256" key="4">
    <source>
        <dbReference type="ARBA" id="ARBA00047960"/>
    </source>
</evidence>
<evidence type="ECO:0000259" key="5">
    <source>
        <dbReference type="PROSITE" id="PS50404"/>
    </source>
</evidence>
<evidence type="ECO:0000256" key="1">
    <source>
        <dbReference type="ARBA" id="ARBA00012452"/>
    </source>
</evidence>
<protein>
    <recommendedName>
        <fullName evidence="1">glutathione transferase</fullName>
        <ecNumber evidence="1">2.5.1.18</ecNumber>
    </recommendedName>
</protein>
<dbReference type="CDD" id="cd03039">
    <property type="entry name" value="GST_N_Sigma_like"/>
    <property type="match status" value="1"/>
</dbReference>
<dbReference type="EMBL" id="CAXKWB010113503">
    <property type="protein sequence ID" value="CAL4234719.1"/>
    <property type="molecule type" value="Genomic_DNA"/>
</dbReference>
<gene>
    <name evidence="7" type="ORF">MNOR_LOCUS40004</name>
</gene>
<comment type="catalytic activity">
    <reaction evidence="4">
        <text>RX + glutathione = an S-substituted glutathione + a halide anion + H(+)</text>
        <dbReference type="Rhea" id="RHEA:16437"/>
        <dbReference type="ChEBI" id="CHEBI:15378"/>
        <dbReference type="ChEBI" id="CHEBI:16042"/>
        <dbReference type="ChEBI" id="CHEBI:17792"/>
        <dbReference type="ChEBI" id="CHEBI:57925"/>
        <dbReference type="ChEBI" id="CHEBI:90779"/>
        <dbReference type="EC" id="2.5.1.18"/>
    </reaction>
</comment>
<dbReference type="Pfam" id="PF02798">
    <property type="entry name" value="GST_N"/>
    <property type="match status" value="1"/>
</dbReference>
<dbReference type="Gene3D" id="3.40.30.10">
    <property type="entry name" value="Glutaredoxin"/>
    <property type="match status" value="1"/>
</dbReference>
<dbReference type="GO" id="GO:0006749">
    <property type="term" value="P:glutathione metabolic process"/>
    <property type="evidence" value="ECO:0007669"/>
    <property type="project" value="TreeGrafter"/>
</dbReference>
<evidence type="ECO:0000313" key="8">
    <source>
        <dbReference type="Proteomes" id="UP001497623"/>
    </source>
</evidence>
<evidence type="ECO:0000313" key="7">
    <source>
        <dbReference type="EMBL" id="CAL4234719.1"/>
    </source>
</evidence>
<dbReference type="Proteomes" id="UP001497623">
    <property type="component" value="Unassembled WGS sequence"/>
</dbReference>
<dbReference type="InterPro" id="IPR036249">
    <property type="entry name" value="Thioredoxin-like_sf"/>
</dbReference>
<organism evidence="7 8">
    <name type="scientific">Meganyctiphanes norvegica</name>
    <name type="common">Northern krill</name>
    <name type="synonym">Thysanopoda norvegica</name>
    <dbReference type="NCBI Taxonomy" id="48144"/>
    <lineage>
        <taxon>Eukaryota</taxon>
        <taxon>Metazoa</taxon>
        <taxon>Ecdysozoa</taxon>
        <taxon>Arthropoda</taxon>
        <taxon>Crustacea</taxon>
        <taxon>Multicrustacea</taxon>
        <taxon>Malacostraca</taxon>
        <taxon>Eumalacostraca</taxon>
        <taxon>Eucarida</taxon>
        <taxon>Euphausiacea</taxon>
        <taxon>Euphausiidae</taxon>
        <taxon>Meganyctiphanes</taxon>
    </lineage>
</organism>
<keyword evidence="2" id="KW-0808">Transferase</keyword>
<dbReference type="SUPFAM" id="SSF47616">
    <property type="entry name" value="GST C-terminal domain-like"/>
    <property type="match status" value="1"/>
</dbReference>
<dbReference type="Pfam" id="PF14497">
    <property type="entry name" value="GST_C_3"/>
    <property type="match status" value="1"/>
</dbReference>
<name>A0AAV2ST27_MEGNR</name>
<dbReference type="InterPro" id="IPR004046">
    <property type="entry name" value="GST_C"/>
</dbReference>